<organism evidence="5 6">
    <name type="scientific">Pinctada imbricata</name>
    <name type="common">Atlantic pearl-oyster</name>
    <name type="synonym">Pinctada martensii</name>
    <dbReference type="NCBI Taxonomy" id="66713"/>
    <lineage>
        <taxon>Eukaryota</taxon>
        <taxon>Metazoa</taxon>
        <taxon>Spiralia</taxon>
        <taxon>Lophotrochozoa</taxon>
        <taxon>Mollusca</taxon>
        <taxon>Bivalvia</taxon>
        <taxon>Autobranchia</taxon>
        <taxon>Pteriomorphia</taxon>
        <taxon>Pterioida</taxon>
        <taxon>Pterioidea</taxon>
        <taxon>Pteriidae</taxon>
        <taxon>Pinctada</taxon>
    </lineage>
</organism>
<evidence type="ECO:0000259" key="4">
    <source>
        <dbReference type="PROSITE" id="PS51252"/>
    </source>
</evidence>
<evidence type="ECO:0000256" key="2">
    <source>
        <dbReference type="ARBA" id="ARBA00022900"/>
    </source>
</evidence>
<feature type="domain" description="Antistasin-like" evidence="4">
    <location>
        <begin position="8"/>
        <end position="35"/>
    </location>
</feature>
<dbReference type="SUPFAM" id="SSF57262">
    <property type="entry name" value="Leech antihemostatic proteins"/>
    <property type="match status" value="1"/>
</dbReference>
<keyword evidence="1" id="KW-0646">Protease inhibitor</keyword>
<dbReference type="GO" id="GO:0004867">
    <property type="term" value="F:serine-type endopeptidase inhibitor activity"/>
    <property type="evidence" value="ECO:0007669"/>
    <property type="project" value="UniProtKB-KW"/>
</dbReference>
<dbReference type="Proteomes" id="UP001186944">
    <property type="component" value="Unassembled WGS sequence"/>
</dbReference>
<dbReference type="Gene3D" id="2.10.22.10">
    <property type="entry name" value="Antistasin, domain 1"/>
    <property type="match status" value="1"/>
</dbReference>
<dbReference type="AlphaFoldDB" id="A0AA88Y4X4"/>
<feature type="compositionally biased region" description="Low complexity" evidence="3">
    <location>
        <begin position="92"/>
        <end position="116"/>
    </location>
</feature>
<evidence type="ECO:0000313" key="5">
    <source>
        <dbReference type="EMBL" id="KAK3094361.1"/>
    </source>
</evidence>
<evidence type="ECO:0000256" key="1">
    <source>
        <dbReference type="ARBA" id="ARBA00022690"/>
    </source>
</evidence>
<feature type="region of interest" description="Disordered" evidence="3">
    <location>
        <begin position="90"/>
        <end position="116"/>
    </location>
</feature>
<protein>
    <recommendedName>
        <fullName evidence="4">Antistasin-like domain-containing protein</fullName>
    </recommendedName>
</protein>
<comment type="caution">
    <text evidence="5">The sequence shown here is derived from an EMBL/GenBank/DDBJ whole genome shotgun (WGS) entry which is preliminary data.</text>
</comment>
<keyword evidence="2" id="KW-0722">Serine protease inhibitor</keyword>
<keyword evidence="6" id="KW-1185">Reference proteome</keyword>
<dbReference type="InterPro" id="IPR004094">
    <property type="entry name" value="Antistasin-like"/>
</dbReference>
<proteinExistence type="predicted"/>
<accession>A0AA88Y4X4</accession>
<name>A0AA88Y4X4_PINIB</name>
<sequence length="158" mass="16779">MFGGGGMCAPIHTFCPLQCPNGYMKNDHGCEMCHCADSTTPNPSQTHNPAPLSYHHIANPCIPTHARCTLRCEQFTKGAGGCEFCQCDTTHRSSSTTTPTSTTTTTTTPAPVSMTSSPASSTIDTCAIAAQICDQRCNGEYLSDHKDCTFCVCKSDLG</sequence>
<dbReference type="InterPro" id="IPR011061">
    <property type="entry name" value="Hirudin/antistatin"/>
</dbReference>
<evidence type="ECO:0000256" key="3">
    <source>
        <dbReference type="SAM" id="MobiDB-lite"/>
    </source>
</evidence>
<dbReference type="EMBL" id="VSWD01000008">
    <property type="protein sequence ID" value="KAK3094361.1"/>
    <property type="molecule type" value="Genomic_DNA"/>
</dbReference>
<dbReference type="Pfam" id="PF02822">
    <property type="entry name" value="Antistasin"/>
    <property type="match status" value="1"/>
</dbReference>
<reference evidence="5" key="1">
    <citation type="submission" date="2019-08" db="EMBL/GenBank/DDBJ databases">
        <title>The improved chromosome-level genome for the pearl oyster Pinctada fucata martensii using PacBio sequencing and Hi-C.</title>
        <authorList>
            <person name="Zheng Z."/>
        </authorList>
    </citation>
    <scope>NUCLEOTIDE SEQUENCE</scope>
    <source>
        <strain evidence="5">ZZ-2019</strain>
        <tissue evidence="5">Adductor muscle</tissue>
    </source>
</reference>
<gene>
    <name evidence="5" type="ORF">FSP39_000757</name>
</gene>
<dbReference type="PROSITE" id="PS51252">
    <property type="entry name" value="ANTISTASIN"/>
    <property type="match status" value="1"/>
</dbReference>
<evidence type="ECO:0000313" key="6">
    <source>
        <dbReference type="Proteomes" id="UP001186944"/>
    </source>
</evidence>